<evidence type="ECO:0000313" key="4">
    <source>
        <dbReference type="Ensembl" id="ENSGMOP00000037172.1"/>
    </source>
</evidence>
<dbReference type="GeneTree" id="ENSGT00940000165355"/>
<keyword evidence="1" id="KW-0433">Leucine-rich repeat</keyword>
<dbReference type="SMART" id="SM00369">
    <property type="entry name" value="LRR_TYP"/>
    <property type="match status" value="7"/>
</dbReference>
<dbReference type="Pfam" id="PF13855">
    <property type="entry name" value="LRR_8"/>
    <property type="match status" value="2"/>
</dbReference>
<sequence length="355" mass="39182">MGGPKVLLHFFLVLAVLKHYGCHLGGLGPPSCPAQCECSPSTWSTGVSCNQGNLSQFPVDGLPSSTTRMSIQSTNLSAITAEDLRAAPGLVYLQLYHSNLETLPAHLLQGLPHLTTLDLTGNRLAYLQPNTLHHAPLRNVILKNNLIQAAHPDWFPPNSSVTFLDLSGNRLTEVNSSLFRNLPALRNLDLSDNNLRGLGADALRPLHRLVSLNLVGNKISSLTATTFASTPQLTRLYLQQNLLQELDPDLFQSLQQLELLLLDQNRLQSLPFGLLGNLSSPEEKWGRLVKVFLTGNPWVCDEGLEYLWRWVTTFPQKVGFASDMQCAFPKALENRTIVSIKEEELGLGMNVTHNL</sequence>
<evidence type="ECO:0008006" key="6">
    <source>
        <dbReference type="Google" id="ProtNLM"/>
    </source>
</evidence>
<dbReference type="SUPFAM" id="SSF52058">
    <property type="entry name" value="L domain-like"/>
    <property type="match status" value="1"/>
</dbReference>
<dbReference type="AlphaFoldDB" id="A0A8C5FHG7"/>
<dbReference type="InterPro" id="IPR001611">
    <property type="entry name" value="Leu-rich_rpt"/>
</dbReference>
<dbReference type="InterPro" id="IPR050541">
    <property type="entry name" value="LRR_TM_domain-containing"/>
</dbReference>
<feature type="chain" id="PRO_5034941419" description="LRRCT domain-containing protein" evidence="3">
    <location>
        <begin position="24"/>
        <end position="355"/>
    </location>
</feature>
<proteinExistence type="predicted"/>
<dbReference type="Gene3D" id="3.80.10.10">
    <property type="entry name" value="Ribonuclease Inhibitor"/>
    <property type="match status" value="3"/>
</dbReference>
<dbReference type="Proteomes" id="UP000694546">
    <property type="component" value="Chromosome 21"/>
</dbReference>
<evidence type="ECO:0000256" key="1">
    <source>
        <dbReference type="ARBA" id="ARBA00022614"/>
    </source>
</evidence>
<keyword evidence="3" id="KW-0732">Signal</keyword>
<dbReference type="GO" id="GO:0005886">
    <property type="term" value="C:plasma membrane"/>
    <property type="evidence" value="ECO:0007669"/>
    <property type="project" value="TreeGrafter"/>
</dbReference>
<accession>A0A8C5FHG7</accession>
<evidence type="ECO:0000256" key="3">
    <source>
        <dbReference type="SAM" id="SignalP"/>
    </source>
</evidence>
<protein>
    <recommendedName>
        <fullName evidence="6">LRRCT domain-containing protein</fullName>
    </recommendedName>
</protein>
<evidence type="ECO:0000256" key="2">
    <source>
        <dbReference type="ARBA" id="ARBA00022737"/>
    </source>
</evidence>
<dbReference type="Ensembl" id="ENSGMOT00000031540.1">
    <property type="protein sequence ID" value="ENSGMOP00000037172.1"/>
    <property type="gene ID" value="ENSGMOG00000006775.2"/>
</dbReference>
<organism evidence="4 5">
    <name type="scientific">Gadus morhua</name>
    <name type="common">Atlantic cod</name>
    <dbReference type="NCBI Taxonomy" id="8049"/>
    <lineage>
        <taxon>Eukaryota</taxon>
        <taxon>Metazoa</taxon>
        <taxon>Chordata</taxon>
        <taxon>Craniata</taxon>
        <taxon>Vertebrata</taxon>
        <taxon>Euteleostomi</taxon>
        <taxon>Actinopterygii</taxon>
        <taxon>Neopterygii</taxon>
        <taxon>Teleostei</taxon>
        <taxon>Neoteleostei</taxon>
        <taxon>Acanthomorphata</taxon>
        <taxon>Zeiogadaria</taxon>
        <taxon>Gadariae</taxon>
        <taxon>Gadiformes</taxon>
        <taxon>Gadoidei</taxon>
        <taxon>Gadidae</taxon>
        <taxon>Gadus</taxon>
    </lineage>
</organism>
<dbReference type="InterPro" id="IPR032675">
    <property type="entry name" value="LRR_dom_sf"/>
</dbReference>
<keyword evidence="5" id="KW-1185">Reference proteome</keyword>
<dbReference type="InterPro" id="IPR003591">
    <property type="entry name" value="Leu-rich_rpt_typical-subtyp"/>
</dbReference>
<name>A0A8C5FHG7_GADMO</name>
<feature type="signal peptide" evidence="3">
    <location>
        <begin position="1"/>
        <end position="23"/>
    </location>
</feature>
<reference evidence="4" key="1">
    <citation type="submission" date="2025-08" db="UniProtKB">
        <authorList>
            <consortium name="Ensembl"/>
        </authorList>
    </citation>
    <scope>IDENTIFICATION</scope>
</reference>
<keyword evidence="2" id="KW-0677">Repeat</keyword>
<dbReference type="PANTHER" id="PTHR24369">
    <property type="entry name" value="ANTIGEN BSP, PUTATIVE-RELATED"/>
    <property type="match status" value="1"/>
</dbReference>
<reference evidence="4" key="2">
    <citation type="submission" date="2025-09" db="UniProtKB">
        <authorList>
            <consortium name="Ensembl"/>
        </authorList>
    </citation>
    <scope>IDENTIFICATION</scope>
</reference>
<dbReference type="PANTHER" id="PTHR24369:SF157">
    <property type="entry name" value="LRRCT DOMAIN-CONTAINING PROTEIN"/>
    <property type="match status" value="1"/>
</dbReference>
<evidence type="ECO:0000313" key="5">
    <source>
        <dbReference type="Proteomes" id="UP000694546"/>
    </source>
</evidence>
<dbReference type="PRINTS" id="PR00019">
    <property type="entry name" value="LEURICHRPT"/>
</dbReference>
<dbReference type="Pfam" id="PF00560">
    <property type="entry name" value="LRR_1"/>
    <property type="match status" value="1"/>
</dbReference>
<dbReference type="OMA" id="HLQLYHT"/>